<dbReference type="Proteomes" id="UP000326289">
    <property type="component" value="Unassembled WGS sequence"/>
</dbReference>
<accession>A0A5N6JAL1</accession>
<evidence type="ECO:0000313" key="3">
    <source>
        <dbReference type="Proteomes" id="UP000326289"/>
    </source>
</evidence>
<keyword evidence="1" id="KW-0472">Membrane</keyword>
<evidence type="ECO:0000256" key="1">
    <source>
        <dbReference type="SAM" id="Phobius"/>
    </source>
</evidence>
<proteinExistence type="predicted"/>
<keyword evidence="1" id="KW-0812">Transmembrane</keyword>
<keyword evidence="1" id="KW-1133">Transmembrane helix</keyword>
<sequence length="69" mass="8049">MYINVKIYKSVRPHDVDYELMGIIRIRLHKCHSRAQDGISLFVLLLLAYNIFLGIYSQFSFPSSLKQTS</sequence>
<keyword evidence="3" id="KW-1185">Reference proteome</keyword>
<reference evidence="2 3" key="1">
    <citation type="submission" date="2019-04" db="EMBL/GenBank/DDBJ databases">
        <title>Fungal friends and foes A comparative genomics study of 23 Aspergillus species from section Flavi.</title>
        <authorList>
            <consortium name="DOE Joint Genome Institute"/>
            <person name="Kjaerbolling I."/>
            <person name="Vesth T.C."/>
            <person name="Frisvad J.C."/>
            <person name="Nybo J.L."/>
            <person name="Theobald S."/>
            <person name="Kildgaard S."/>
            <person name="Petersen T.I."/>
            <person name="Kuo A."/>
            <person name="Sato A."/>
            <person name="Lyhne E.K."/>
            <person name="Kogle M.E."/>
            <person name="Wiebenga A."/>
            <person name="Kun R.S."/>
            <person name="Lubbers R.J."/>
            <person name="Makela M.R."/>
            <person name="Barry K."/>
            <person name="Chovatia M."/>
            <person name="Clum A."/>
            <person name="Daum C."/>
            <person name="Haridas S."/>
            <person name="He G."/>
            <person name="LaButti K."/>
            <person name="Lipzen A."/>
            <person name="Mondo S."/>
            <person name="Pangilinan J."/>
            <person name="Riley R."/>
            <person name="Salamov A."/>
            <person name="Simmons B.A."/>
            <person name="Magnuson J.K."/>
            <person name="Henrissat B."/>
            <person name="Mortensen U.H."/>
            <person name="Larsen T.O."/>
            <person name="De vries R.P."/>
            <person name="Grigoriev I.V."/>
            <person name="Machida M."/>
            <person name="Baker S.E."/>
            <person name="Andersen M.R."/>
        </authorList>
    </citation>
    <scope>NUCLEOTIDE SEQUENCE [LARGE SCALE GENOMIC DNA]</scope>
    <source>
        <strain evidence="2 3">CBS 117635</strain>
    </source>
</reference>
<dbReference type="EMBL" id="ML732779">
    <property type="protein sequence ID" value="KAB8275876.1"/>
    <property type="molecule type" value="Genomic_DNA"/>
</dbReference>
<organism evidence="2 3">
    <name type="scientific">Aspergillus minisclerotigenes</name>
    <dbReference type="NCBI Taxonomy" id="656917"/>
    <lineage>
        <taxon>Eukaryota</taxon>
        <taxon>Fungi</taxon>
        <taxon>Dikarya</taxon>
        <taxon>Ascomycota</taxon>
        <taxon>Pezizomycotina</taxon>
        <taxon>Eurotiomycetes</taxon>
        <taxon>Eurotiomycetidae</taxon>
        <taxon>Eurotiales</taxon>
        <taxon>Aspergillaceae</taxon>
        <taxon>Aspergillus</taxon>
        <taxon>Aspergillus subgen. Circumdati</taxon>
    </lineage>
</organism>
<protein>
    <submittedName>
        <fullName evidence="2">Uncharacterized protein</fullName>
    </submittedName>
</protein>
<dbReference type="AlphaFoldDB" id="A0A5N6JAL1"/>
<name>A0A5N6JAL1_9EURO</name>
<gene>
    <name evidence="2" type="ORF">BDV30DRAFT_206946</name>
</gene>
<feature type="transmembrane region" description="Helical" evidence="1">
    <location>
        <begin position="39"/>
        <end position="59"/>
    </location>
</feature>
<evidence type="ECO:0000313" key="2">
    <source>
        <dbReference type="EMBL" id="KAB8275876.1"/>
    </source>
</evidence>